<dbReference type="AlphaFoldDB" id="A0A6C0C320"/>
<evidence type="ECO:0000313" key="1">
    <source>
        <dbReference type="EMBL" id="QHS98766.1"/>
    </source>
</evidence>
<name>A0A6C0C320_9ZZZZ</name>
<sequence length="166" mass="19323">MSNTRFNYDDARIKKSLQQSTGTGRYYLNTPGPGNNSCFINDPQIRMQKWGANLRNVLNGHPIDIDSDLKNYTRKLTKYCTSEKYPNKNVVNSYSNYYPSCSATMTHQSRTTHPAWSYRNPEKKINTDELLNNPQENVALHFHNNINTRLLERDSFKPRFPCPKNN</sequence>
<dbReference type="EMBL" id="MN739323">
    <property type="protein sequence ID" value="QHS98766.1"/>
    <property type="molecule type" value="Genomic_DNA"/>
</dbReference>
<reference evidence="1" key="1">
    <citation type="journal article" date="2020" name="Nature">
        <title>Giant virus diversity and host interactions through global metagenomics.</title>
        <authorList>
            <person name="Schulz F."/>
            <person name="Roux S."/>
            <person name="Paez-Espino D."/>
            <person name="Jungbluth S."/>
            <person name="Walsh D.A."/>
            <person name="Denef V.J."/>
            <person name="McMahon K.D."/>
            <person name="Konstantinidis K.T."/>
            <person name="Eloe-Fadrosh E.A."/>
            <person name="Kyrpides N.C."/>
            <person name="Woyke T."/>
        </authorList>
    </citation>
    <scope>NUCLEOTIDE SEQUENCE</scope>
    <source>
        <strain evidence="1">GVMAG-M-3300020185-18</strain>
    </source>
</reference>
<accession>A0A6C0C320</accession>
<protein>
    <submittedName>
        <fullName evidence="1">Uncharacterized protein</fullName>
    </submittedName>
</protein>
<proteinExistence type="predicted"/>
<organism evidence="1">
    <name type="scientific">viral metagenome</name>
    <dbReference type="NCBI Taxonomy" id="1070528"/>
    <lineage>
        <taxon>unclassified sequences</taxon>
        <taxon>metagenomes</taxon>
        <taxon>organismal metagenomes</taxon>
    </lineage>
</organism>